<evidence type="ECO:0000313" key="2">
    <source>
        <dbReference type="EMBL" id="JAD96361.1"/>
    </source>
</evidence>
<feature type="region of interest" description="Disordered" evidence="1">
    <location>
        <begin position="76"/>
        <end position="95"/>
    </location>
</feature>
<protein>
    <submittedName>
        <fullName evidence="2">Glycosyltransferase family 28 C-terminal domain containing protein</fullName>
    </submittedName>
</protein>
<feature type="compositionally biased region" description="Polar residues" evidence="1">
    <location>
        <begin position="80"/>
        <end position="89"/>
    </location>
</feature>
<organism evidence="2">
    <name type="scientific">Arundo donax</name>
    <name type="common">Giant reed</name>
    <name type="synonym">Donax arundinaceus</name>
    <dbReference type="NCBI Taxonomy" id="35708"/>
    <lineage>
        <taxon>Eukaryota</taxon>
        <taxon>Viridiplantae</taxon>
        <taxon>Streptophyta</taxon>
        <taxon>Embryophyta</taxon>
        <taxon>Tracheophyta</taxon>
        <taxon>Spermatophyta</taxon>
        <taxon>Magnoliopsida</taxon>
        <taxon>Liliopsida</taxon>
        <taxon>Poales</taxon>
        <taxon>Poaceae</taxon>
        <taxon>PACMAD clade</taxon>
        <taxon>Arundinoideae</taxon>
        <taxon>Arundineae</taxon>
        <taxon>Arundo</taxon>
    </lineage>
</organism>
<dbReference type="AlphaFoldDB" id="A0A0A9E8G7"/>
<reference evidence="2" key="2">
    <citation type="journal article" date="2015" name="Data Brief">
        <title>Shoot transcriptome of the giant reed, Arundo donax.</title>
        <authorList>
            <person name="Barrero R.A."/>
            <person name="Guerrero F.D."/>
            <person name="Moolhuijzen P."/>
            <person name="Goolsby J.A."/>
            <person name="Tidwell J."/>
            <person name="Bellgard S.E."/>
            <person name="Bellgard M.I."/>
        </authorList>
    </citation>
    <scope>NUCLEOTIDE SEQUENCE</scope>
    <source>
        <tissue evidence="2">Shoot tissue taken approximately 20 cm above the soil surface</tissue>
    </source>
</reference>
<accession>A0A0A9E8G7</accession>
<reference evidence="2" key="1">
    <citation type="submission" date="2014-09" db="EMBL/GenBank/DDBJ databases">
        <authorList>
            <person name="Magalhaes I.L.F."/>
            <person name="Oliveira U."/>
            <person name="Santos F.R."/>
            <person name="Vidigal T.H.D.A."/>
            <person name="Brescovit A.D."/>
            <person name="Santos A.J."/>
        </authorList>
    </citation>
    <scope>NUCLEOTIDE SEQUENCE</scope>
    <source>
        <tissue evidence="2">Shoot tissue taken approximately 20 cm above the soil surface</tissue>
    </source>
</reference>
<evidence type="ECO:0000256" key="1">
    <source>
        <dbReference type="SAM" id="MobiDB-lite"/>
    </source>
</evidence>
<dbReference type="GO" id="GO:0016740">
    <property type="term" value="F:transferase activity"/>
    <property type="evidence" value="ECO:0007669"/>
    <property type="project" value="UniProtKB-KW"/>
</dbReference>
<keyword evidence="2" id="KW-0808">Transferase</keyword>
<name>A0A0A9E8G7_ARUDO</name>
<proteinExistence type="predicted"/>
<dbReference type="EMBL" id="GBRH01201534">
    <property type="protein sequence ID" value="JAD96361.1"/>
    <property type="molecule type" value="Transcribed_RNA"/>
</dbReference>
<sequence length="95" mass="11091">MHSCNEELFLVSKTRFMWGMVNQSGSRCDELYQLTNLVGMQLVPSETCLPSISHHLQNEMAQEHIDLKEERRQLTGKNAFIQTNVNRSNKLNKRR</sequence>